<feature type="domain" description="Peptidase C1A papain C-terminal" evidence="8">
    <location>
        <begin position="127"/>
        <end position="340"/>
    </location>
</feature>
<dbReference type="InterPro" id="IPR013201">
    <property type="entry name" value="Prot_inhib_I29"/>
</dbReference>
<dbReference type="OrthoDB" id="10253408at2759"/>
<evidence type="ECO:0000256" key="7">
    <source>
        <dbReference type="SAM" id="SignalP"/>
    </source>
</evidence>
<dbReference type="PROSITE" id="PS00639">
    <property type="entry name" value="THIOL_PROTEASE_HIS"/>
    <property type="match status" value="1"/>
</dbReference>
<dbReference type="CDD" id="cd02248">
    <property type="entry name" value="Peptidase_C1A"/>
    <property type="match status" value="1"/>
</dbReference>
<sequence length="341" mass="37722">MTSIVFFLLAILLSSRTSGVTSRGGLFEASAVEKHEQWMSRFNRVYSDDSEKTSRFEIFTNNLKFVESFNMNTNKTYTLDVNEFSDLTDEEFKARYTGLVVPEGMTRISTTDSHETVSFRYENVGETGESMDWIQEGAVTSVKHQQQCGCCWAFSAVAAVEGMTKIANGELVSLSEQQLLDCSTENNGCGGGIMWKAFDYIKENQGITTEDNYPYQGAQQTCESNHLAAATISGYETVPQNDEEALLKAVSQQPVSVAIEGSGYEFIHYSGGIFNGECGTQLTHAVTIVGYGVSEEGIKYWLLKNSWGESWGENGYMRIMRDVDSPQGMCGLASLAYYPVA</sequence>
<dbReference type="InterPro" id="IPR039417">
    <property type="entry name" value="Peptidase_C1A_papain-like"/>
</dbReference>
<keyword evidence="4" id="KW-0378">Hydrolase</keyword>
<dbReference type="PROSITE" id="PS00139">
    <property type="entry name" value="THIOL_PROTEASE_CYS"/>
    <property type="match status" value="1"/>
</dbReference>
<dbReference type="PRINTS" id="PR00705">
    <property type="entry name" value="PAPAIN"/>
</dbReference>
<evidence type="ECO:0000256" key="2">
    <source>
        <dbReference type="ARBA" id="ARBA00022670"/>
    </source>
</evidence>
<dbReference type="Proteomes" id="UP000434276">
    <property type="component" value="Unassembled WGS sequence"/>
</dbReference>
<evidence type="ECO:0000313" key="13">
    <source>
        <dbReference type="Proteomes" id="UP000434276"/>
    </source>
</evidence>
<dbReference type="FunFam" id="3.90.70.10:FF:000067">
    <property type="entry name" value="Senescence-specific cysteine protease"/>
    <property type="match status" value="1"/>
</dbReference>
<dbReference type="InterPro" id="IPR000668">
    <property type="entry name" value="Peptidase_C1A_C"/>
</dbReference>
<dbReference type="GO" id="GO:0006508">
    <property type="term" value="P:proteolysis"/>
    <property type="evidence" value="ECO:0007669"/>
    <property type="project" value="UniProtKB-KW"/>
</dbReference>
<dbReference type="AlphaFoldDB" id="A0A654FFJ9"/>
<dbReference type="SMART" id="SM00848">
    <property type="entry name" value="Inhibitor_I29"/>
    <property type="match status" value="1"/>
</dbReference>
<evidence type="ECO:0000256" key="6">
    <source>
        <dbReference type="ARBA" id="ARBA00023157"/>
    </source>
</evidence>
<evidence type="ECO:0000256" key="4">
    <source>
        <dbReference type="ARBA" id="ARBA00022801"/>
    </source>
</evidence>
<name>A0A654FFJ9_ARATH</name>
<evidence type="ECO:0000313" key="10">
    <source>
        <dbReference type="EMBL" id="CAA0385252.1"/>
    </source>
</evidence>
<dbReference type="Gene3D" id="3.90.70.10">
    <property type="entry name" value="Cysteine proteinases"/>
    <property type="match status" value="1"/>
</dbReference>
<dbReference type="Pfam" id="PF08246">
    <property type="entry name" value="Inhibitor_I29"/>
    <property type="match status" value="1"/>
</dbReference>
<dbReference type="InterPro" id="IPR000169">
    <property type="entry name" value="Pept_cys_AS"/>
</dbReference>
<keyword evidence="3 7" id="KW-0732">Signal</keyword>
<organism evidence="11 12">
    <name type="scientific">Arabidopsis thaliana</name>
    <name type="common">Mouse-ear cress</name>
    <dbReference type="NCBI Taxonomy" id="3702"/>
    <lineage>
        <taxon>Eukaryota</taxon>
        <taxon>Viridiplantae</taxon>
        <taxon>Streptophyta</taxon>
        <taxon>Embryophyta</taxon>
        <taxon>Tracheophyta</taxon>
        <taxon>Spermatophyta</taxon>
        <taxon>Magnoliopsida</taxon>
        <taxon>eudicotyledons</taxon>
        <taxon>Gunneridae</taxon>
        <taxon>Pentapetalae</taxon>
        <taxon>rosids</taxon>
        <taxon>malvids</taxon>
        <taxon>Brassicales</taxon>
        <taxon>Brassicaceae</taxon>
        <taxon>Camelineae</taxon>
        <taxon>Arabidopsis</taxon>
    </lineage>
</organism>
<gene>
    <name evidence="11" type="ORF">AN1_LOCUS15284</name>
    <name evidence="10" type="ORF">C24_LOCUS15164</name>
</gene>
<dbReference type="ExpressionAtlas" id="A0A654FFJ9">
    <property type="expression patterns" value="baseline and differential"/>
</dbReference>
<dbReference type="Pfam" id="PF00112">
    <property type="entry name" value="Peptidase_C1"/>
    <property type="match status" value="1"/>
</dbReference>
<feature type="chain" id="PRO_5036158845" evidence="7">
    <location>
        <begin position="20"/>
        <end position="341"/>
    </location>
</feature>
<keyword evidence="6" id="KW-1015">Disulfide bond</keyword>
<evidence type="ECO:0000256" key="5">
    <source>
        <dbReference type="ARBA" id="ARBA00022807"/>
    </source>
</evidence>
<dbReference type="InterPro" id="IPR025660">
    <property type="entry name" value="Pept_his_AS"/>
</dbReference>
<comment type="similarity">
    <text evidence="1">Belongs to the peptidase C1 family.</text>
</comment>
<reference evidence="11 12" key="1">
    <citation type="submission" date="2019-11" db="EMBL/GenBank/DDBJ databases">
        <authorList>
            <person name="Jiao W.-B."/>
            <person name="Schneeberger K."/>
        </authorList>
    </citation>
    <scope>NUCLEOTIDE SEQUENCE [LARGE SCALE GENOMIC DNA]</scope>
    <source>
        <strain evidence="12">cv. An-1</strain>
        <strain evidence="13">cv. C24</strain>
    </source>
</reference>
<feature type="domain" description="Cathepsin propeptide inhibitor" evidence="9">
    <location>
        <begin position="35"/>
        <end position="92"/>
    </location>
</feature>
<evidence type="ECO:0000259" key="8">
    <source>
        <dbReference type="SMART" id="SM00645"/>
    </source>
</evidence>
<dbReference type="Proteomes" id="UP000426265">
    <property type="component" value="Unassembled WGS sequence"/>
</dbReference>
<evidence type="ECO:0000259" key="9">
    <source>
        <dbReference type="SMART" id="SM00848"/>
    </source>
</evidence>
<accession>A0A654FFJ9</accession>
<keyword evidence="5" id="KW-0788">Thiol protease</keyword>
<proteinExistence type="inferred from homology"/>
<accession>A0A5S9XJ81</accession>
<keyword evidence="2" id="KW-0645">Protease</keyword>
<dbReference type="InterPro" id="IPR025661">
    <property type="entry name" value="Pept_asp_AS"/>
</dbReference>
<dbReference type="PANTHER" id="PTHR12411">
    <property type="entry name" value="CYSTEINE PROTEASE FAMILY C1-RELATED"/>
    <property type="match status" value="1"/>
</dbReference>
<dbReference type="EMBL" id="CACRSJ010000106">
    <property type="protein sequence ID" value="VYS59848.1"/>
    <property type="molecule type" value="Genomic_DNA"/>
</dbReference>
<dbReference type="SUPFAM" id="SSF54001">
    <property type="entry name" value="Cysteine proteinases"/>
    <property type="match status" value="1"/>
</dbReference>
<dbReference type="GO" id="GO:0008234">
    <property type="term" value="F:cysteine-type peptidase activity"/>
    <property type="evidence" value="ECO:0007669"/>
    <property type="project" value="UniProtKB-KW"/>
</dbReference>
<evidence type="ECO:0000313" key="12">
    <source>
        <dbReference type="Proteomes" id="UP000426265"/>
    </source>
</evidence>
<evidence type="ECO:0000313" key="11">
    <source>
        <dbReference type="EMBL" id="VYS59848.1"/>
    </source>
</evidence>
<dbReference type="InterPro" id="IPR013128">
    <property type="entry name" value="Peptidase_C1A"/>
</dbReference>
<dbReference type="PROSITE" id="PS00640">
    <property type="entry name" value="THIOL_PROTEASE_ASN"/>
    <property type="match status" value="1"/>
</dbReference>
<protein>
    <submittedName>
        <fullName evidence="11">Uncharacterized protein</fullName>
    </submittedName>
</protein>
<evidence type="ECO:0000256" key="1">
    <source>
        <dbReference type="ARBA" id="ARBA00008455"/>
    </source>
</evidence>
<dbReference type="EMBL" id="CACSHJ010000089">
    <property type="protein sequence ID" value="CAA0385252.1"/>
    <property type="molecule type" value="Genomic_DNA"/>
</dbReference>
<dbReference type="InterPro" id="IPR038765">
    <property type="entry name" value="Papain-like_cys_pep_sf"/>
</dbReference>
<evidence type="ECO:0000256" key="3">
    <source>
        <dbReference type="ARBA" id="ARBA00022729"/>
    </source>
</evidence>
<feature type="signal peptide" evidence="7">
    <location>
        <begin position="1"/>
        <end position="19"/>
    </location>
</feature>
<dbReference type="SMART" id="SM00645">
    <property type="entry name" value="Pept_C1"/>
    <property type="match status" value="1"/>
</dbReference>